<evidence type="ECO:0000256" key="12">
    <source>
        <dbReference type="SAM" id="MobiDB-lite"/>
    </source>
</evidence>
<evidence type="ECO:0000313" key="14">
    <source>
        <dbReference type="Proteomes" id="UP000504623"/>
    </source>
</evidence>
<sequence>MCGRELPLVLLALVLSRAPRGQTAPAPMVGDPVLAKMYPRGNHWAVGHLMGKKSTEGSPYVDEAGNPEQQLREHLKWNEATRSLLGLLEAKGNRIGQSSPQQLLNHRQPIWKPESVWKPETIWKPETSSNLKDVEAASSASRGQSWALRADDPDDARKIRMWAEGVARGPRTQQGVPGKGTSALERNWAVSTVCKRQGPCTHEKTGPQRKSTSSEKSHNGGVAVGESTALERGSDGFPATPLTVGVHPAAPGSVLLWANLKGPTWLRP</sequence>
<keyword evidence="5" id="KW-0964">Secreted</keyword>
<evidence type="ECO:0000256" key="7">
    <source>
        <dbReference type="ARBA" id="ARBA00022685"/>
    </source>
</evidence>
<gene>
    <name evidence="15" type="primary">LOC102829522</name>
</gene>
<evidence type="ECO:0000256" key="13">
    <source>
        <dbReference type="SAM" id="SignalP"/>
    </source>
</evidence>
<dbReference type="Pfam" id="PF02044">
    <property type="entry name" value="Bombesin"/>
    <property type="match status" value="1"/>
</dbReference>
<dbReference type="PROSITE" id="PS00257">
    <property type="entry name" value="BOMBESIN"/>
    <property type="match status" value="1"/>
</dbReference>
<keyword evidence="7" id="KW-0165">Cleavage on pair of basic residues</keyword>
<evidence type="ECO:0000256" key="9">
    <source>
        <dbReference type="ARBA" id="ARBA00022815"/>
    </source>
</evidence>
<accession>A0A9B0WJQ5</accession>
<dbReference type="Proteomes" id="UP000504623">
    <property type="component" value="Unplaced"/>
</dbReference>
<feature type="signal peptide" evidence="13">
    <location>
        <begin position="1"/>
        <end position="23"/>
    </location>
</feature>
<dbReference type="OrthoDB" id="9879745at2759"/>
<evidence type="ECO:0000313" key="15">
    <source>
        <dbReference type="RefSeq" id="XP_006837636.1"/>
    </source>
</evidence>
<feature type="region of interest" description="Disordered" evidence="12">
    <location>
        <begin position="197"/>
        <end position="222"/>
    </location>
</feature>
<evidence type="ECO:0000256" key="11">
    <source>
        <dbReference type="ARBA" id="ARBA00033733"/>
    </source>
</evidence>
<evidence type="ECO:0000256" key="3">
    <source>
        <dbReference type="ARBA" id="ARBA00010012"/>
    </source>
</evidence>
<reference evidence="15" key="1">
    <citation type="submission" date="2025-08" db="UniProtKB">
        <authorList>
            <consortium name="RefSeq"/>
        </authorList>
    </citation>
    <scope>IDENTIFICATION</scope>
    <source>
        <tissue evidence="15">Spleen</tissue>
    </source>
</reference>
<dbReference type="GO" id="GO:0043303">
    <property type="term" value="P:mast cell degranulation"/>
    <property type="evidence" value="ECO:0007669"/>
    <property type="project" value="UniProtKB-KW"/>
</dbReference>
<evidence type="ECO:0000256" key="6">
    <source>
        <dbReference type="ARBA" id="ARBA00022675"/>
    </source>
</evidence>
<comment type="similarity">
    <text evidence="3">Belongs to the bombesin/neuromedin-B/ranatensin family.</text>
</comment>
<name>A0A9B0WJQ5_CHRAS</name>
<dbReference type="RefSeq" id="XP_006837636.1">
    <property type="nucleotide sequence ID" value="XM_006837573.1"/>
</dbReference>
<evidence type="ECO:0000256" key="5">
    <source>
        <dbReference type="ARBA" id="ARBA00022525"/>
    </source>
</evidence>
<dbReference type="GO" id="GO:0005184">
    <property type="term" value="F:neuropeptide hormone activity"/>
    <property type="evidence" value="ECO:0007669"/>
    <property type="project" value="TreeGrafter"/>
</dbReference>
<protein>
    <recommendedName>
        <fullName evidence="4">Gastrin-releasing peptide</fullName>
    </recommendedName>
</protein>
<keyword evidence="14" id="KW-1185">Reference proteome</keyword>
<evidence type="ECO:0000256" key="8">
    <source>
        <dbReference type="ARBA" id="ARBA00022729"/>
    </source>
</evidence>
<comment type="function">
    <text evidence="11">Induces an itch response through activation of receptors present on mast cells, triggering mast cell degranulation.</text>
</comment>
<feature type="compositionally biased region" description="Basic and acidic residues" evidence="12">
    <location>
        <begin position="201"/>
        <end position="218"/>
    </location>
</feature>
<keyword evidence="8 13" id="KW-0732">Signal</keyword>
<organism evidence="14 15">
    <name type="scientific">Chrysochloris asiatica</name>
    <name type="common">Cape golden mole</name>
    <dbReference type="NCBI Taxonomy" id="185453"/>
    <lineage>
        <taxon>Eukaryota</taxon>
        <taxon>Metazoa</taxon>
        <taxon>Chordata</taxon>
        <taxon>Craniata</taxon>
        <taxon>Vertebrata</taxon>
        <taxon>Euteleostomi</taxon>
        <taxon>Mammalia</taxon>
        <taxon>Eutheria</taxon>
        <taxon>Afrotheria</taxon>
        <taxon>Chrysochloridae</taxon>
        <taxon>Chrysochlorinae</taxon>
        <taxon>Chrysochloris</taxon>
    </lineage>
</organism>
<dbReference type="InterPro" id="IPR000874">
    <property type="entry name" value="Bombesin"/>
</dbReference>
<evidence type="ECO:0000256" key="1">
    <source>
        <dbReference type="ARBA" id="ARBA00004263"/>
    </source>
</evidence>
<dbReference type="PANTHER" id="PTHR16866">
    <property type="entry name" value="GASTRIN-RELEASING PEPTIDE"/>
    <property type="match status" value="1"/>
</dbReference>
<dbReference type="GeneID" id="102829522"/>
<evidence type="ECO:0000256" key="10">
    <source>
        <dbReference type="ARBA" id="ARBA00023329"/>
    </source>
</evidence>
<keyword evidence="9" id="KW-0027">Amidation</keyword>
<feature type="region of interest" description="Disordered" evidence="12">
    <location>
        <begin position="128"/>
        <end position="152"/>
    </location>
</feature>
<keyword evidence="6" id="KW-0467">Mast cell degranulation</keyword>
<keyword evidence="10" id="KW-0968">Cytoplasmic vesicle</keyword>
<dbReference type="GO" id="GO:0031410">
    <property type="term" value="C:cytoplasmic vesicle"/>
    <property type="evidence" value="ECO:0007669"/>
    <property type="project" value="UniProtKB-SubCell"/>
</dbReference>
<evidence type="ECO:0000256" key="2">
    <source>
        <dbReference type="ARBA" id="ARBA00004613"/>
    </source>
</evidence>
<dbReference type="AlphaFoldDB" id="A0A9B0WJQ5"/>
<evidence type="ECO:0000256" key="4">
    <source>
        <dbReference type="ARBA" id="ARBA00016270"/>
    </source>
</evidence>
<dbReference type="GO" id="GO:0007218">
    <property type="term" value="P:neuropeptide signaling pathway"/>
    <property type="evidence" value="ECO:0007669"/>
    <property type="project" value="InterPro"/>
</dbReference>
<proteinExistence type="inferred from homology"/>
<feature type="chain" id="PRO_5038549474" description="Gastrin-releasing peptide" evidence="13">
    <location>
        <begin position="24"/>
        <end position="268"/>
    </location>
</feature>
<dbReference type="PANTHER" id="PTHR16866:SF2">
    <property type="entry name" value="GASTRIN-RELEASING PEPTIDE"/>
    <property type="match status" value="1"/>
</dbReference>
<comment type="subcellular location">
    <subcellularLocation>
        <location evidence="1">Cytoplasmic vesicle</location>
        <location evidence="1">Secretory vesicle lumen</location>
    </subcellularLocation>
    <subcellularLocation>
        <location evidence="2">Secreted</location>
    </subcellularLocation>
</comment>
<dbReference type="GO" id="GO:0005615">
    <property type="term" value="C:extracellular space"/>
    <property type="evidence" value="ECO:0007669"/>
    <property type="project" value="TreeGrafter"/>
</dbReference>